<dbReference type="Pfam" id="PF07676">
    <property type="entry name" value="PD40"/>
    <property type="match status" value="3"/>
</dbReference>
<organism evidence="1 2">
    <name type="scientific">Winogradskyella endarachnes</name>
    <dbReference type="NCBI Taxonomy" id="2681965"/>
    <lineage>
        <taxon>Bacteria</taxon>
        <taxon>Pseudomonadati</taxon>
        <taxon>Bacteroidota</taxon>
        <taxon>Flavobacteriia</taxon>
        <taxon>Flavobacteriales</taxon>
        <taxon>Flavobacteriaceae</taxon>
        <taxon>Winogradskyella</taxon>
    </lineage>
</organism>
<evidence type="ECO:0000313" key="1">
    <source>
        <dbReference type="EMBL" id="MUU78242.1"/>
    </source>
</evidence>
<gene>
    <name evidence="1" type="ORF">GN138_07280</name>
</gene>
<reference evidence="1 2" key="1">
    <citation type="submission" date="2019-12" db="EMBL/GenBank/DDBJ databases">
        <authorList>
            <person name="Li J."/>
        </authorList>
    </citation>
    <scope>NUCLEOTIDE SEQUENCE [LARGE SCALE GENOMIC DNA]</scope>
    <source>
        <strain evidence="1 2">HL2-2</strain>
    </source>
</reference>
<dbReference type="Gene3D" id="2.120.10.30">
    <property type="entry name" value="TolB, C-terminal domain"/>
    <property type="match status" value="1"/>
</dbReference>
<proteinExistence type="predicted"/>
<dbReference type="AlphaFoldDB" id="A0A6L6UBD0"/>
<dbReference type="EMBL" id="WOWS01000002">
    <property type="protein sequence ID" value="MUU78242.1"/>
    <property type="molecule type" value="Genomic_DNA"/>
</dbReference>
<dbReference type="Proteomes" id="UP000478208">
    <property type="component" value="Unassembled WGS sequence"/>
</dbReference>
<name>A0A6L6UBD0_9FLAO</name>
<dbReference type="SUPFAM" id="SSF82171">
    <property type="entry name" value="DPP6 N-terminal domain-like"/>
    <property type="match status" value="1"/>
</dbReference>
<evidence type="ECO:0008006" key="3">
    <source>
        <dbReference type="Google" id="ProtNLM"/>
    </source>
</evidence>
<keyword evidence="2" id="KW-1185">Reference proteome</keyword>
<accession>A0A6L6UBD0</accession>
<comment type="caution">
    <text evidence="1">The sequence shown here is derived from an EMBL/GenBank/DDBJ whole genome shotgun (WGS) entry which is preliminary data.</text>
</comment>
<evidence type="ECO:0000313" key="2">
    <source>
        <dbReference type="Proteomes" id="UP000478208"/>
    </source>
</evidence>
<dbReference type="InterPro" id="IPR011042">
    <property type="entry name" value="6-blade_b-propeller_TolB-like"/>
</dbReference>
<sequence>MYMKKQNNIEENNMNLRPKLTLLFLFIITFGFAQDVEVKKLKINNKLDHFAARVVNDKVFFSSNLTRKNGRIILDKYSQTLYGIYEGVLGEDGEIEDAELVRRKEVGMHNMTASTYSKDGKFMYFTSNQTEAGENKLQNKNTFNLLIQRAEYVEGKGWTNFTTLPFCDPNFNYLHPALSPDGNTLYFVSTVKGTKGKSDLYKVSVTDHETYGEVTRLSDDVNSSRKEIFPFVSADNKLYFSSDRRGGIGGLDIYCYDLNSSNLMKPVLHLEEPINSKGDDFSFFLNDDLTTGYISSRRLKGDGGDDLYYFKDFKVEDGE</sequence>
<protein>
    <recommendedName>
        <fullName evidence="3">WD40 repeat protein</fullName>
    </recommendedName>
</protein>
<dbReference type="InterPro" id="IPR011659">
    <property type="entry name" value="WD40"/>
</dbReference>